<dbReference type="PANTHER" id="PTHR10963:SF60">
    <property type="entry name" value="GRAM-NEGATIVE BACTERIA-BINDING PROTEIN 1-RELATED"/>
    <property type="match status" value="1"/>
</dbReference>
<proteinExistence type="inferred from homology"/>
<dbReference type="RefSeq" id="WP_065539851.1">
    <property type="nucleotide sequence ID" value="NZ_CAPDLJ010000051.1"/>
</dbReference>
<dbReference type="OrthoDB" id="9809583at2"/>
<dbReference type="Gene3D" id="2.60.120.200">
    <property type="match status" value="1"/>
</dbReference>
<evidence type="ECO:0000313" key="5">
    <source>
        <dbReference type="Proteomes" id="UP000092631"/>
    </source>
</evidence>
<dbReference type="AlphaFoldDB" id="A0A1C7H6L9"/>
<name>A0A1C7H6L9_9BACE</name>
<protein>
    <submittedName>
        <fullName evidence="4">1,3-beta-glucanase</fullName>
    </submittedName>
</protein>
<gene>
    <name evidence="4" type="ORF">A4V03_17895</name>
</gene>
<dbReference type="PROSITE" id="PS51762">
    <property type="entry name" value="GH16_2"/>
    <property type="match status" value="1"/>
</dbReference>
<dbReference type="PANTHER" id="PTHR10963">
    <property type="entry name" value="GLYCOSYL HYDROLASE-RELATED"/>
    <property type="match status" value="1"/>
</dbReference>
<dbReference type="InterPro" id="IPR050546">
    <property type="entry name" value="Glycosyl_Hydrlase_16"/>
</dbReference>
<evidence type="ECO:0000256" key="2">
    <source>
        <dbReference type="SAM" id="SignalP"/>
    </source>
</evidence>
<reference evidence="5" key="1">
    <citation type="submission" date="2016-04" db="EMBL/GenBank/DDBJ databases">
        <title>Complete Genome Sequences of Twelve Strains of a Stable Defined Moderately Diverse Mouse Microbiota 2 (sDMDMm2).</title>
        <authorList>
            <person name="Uchimura Y."/>
            <person name="Wyss M."/>
            <person name="Brugiroux S."/>
            <person name="Limenitakis J.P."/>
            <person name="Stecher B."/>
            <person name="McCoy K.D."/>
            <person name="Macpherson A.J."/>
        </authorList>
    </citation>
    <scope>NUCLEOTIDE SEQUENCE [LARGE SCALE GENOMIC DNA]</scope>
    <source>
        <strain evidence="5">I48</strain>
    </source>
</reference>
<evidence type="ECO:0000259" key="3">
    <source>
        <dbReference type="PROSITE" id="PS51762"/>
    </source>
</evidence>
<feature type="signal peptide" evidence="2">
    <location>
        <begin position="1"/>
        <end position="20"/>
    </location>
</feature>
<feature type="domain" description="GH16" evidence="3">
    <location>
        <begin position="22"/>
        <end position="272"/>
    </location>
</feature>
<dbReference type="GO" id="GO:0004553">
    <property type="term" value="F:hydrolase activity, hydrolyzing O-glycosyl compounds"/>
    <property type="evidence" value="ECO:0007669"/>
    <property type="project" value="InterPro"/>
</dbReference>
<feature type="chain" id="PRO_5008887074" evidence="2">
    <location>
        <begin position="21"/>
        <end position="272"/>
    </location>
</feature>
<dbReference type="CDD" id="cd08023">
    <property type="entry name" value="GH16_laminarinase_like"/>
    <property type="match status" value="1"/>
</dbReference>
<dbReference type="InterPro" id="IPR013320">
    <property type="entry name" value="ConA-like_dom_sf"/>
</dbReference>
<dbReference type="Proteomes" id="UP000092631">
    <property type="component" value="Chromosome"/>
</dbReference>
<dbReference type="InterPro" id="IPR000757">
    <property type="entry name" value="Beta-glucanase-like"/>
</dbReference>
<keyword evidence="2" id="KW-0732">Signal</keyword>
<comment type="similarity">
    <text evidence="1">Belongs to the glycosyl hydrolase 16 family.</text>
</comment>
<organism evidence="4 5">
    <name type="scientific">Bacteroides caecimuris</name>
    <dbReference type="NCBI Taxonomy" id="1796613"/>
    <lineage>
        <taxon>Bacteria</taxon>
        <taxon>Pseudomonadati</taxon>
        <taxon>Bacteroidota</taxon>
        <taxon>Bacteroidia</taxon>
        <taxon>Bacteroidales</taxon>
        <taxon>Bacteroidaceae</taxon>
        <taxon>Bacteroides</taxon>
    </lineage>
</organism>
<dbReference type="EMBL" id="CP015401">
    <property type="protein sequence ID" value="ANU59197.1"/>
    <property type="molecule type" value="Genomic_DNA"/>
</dbReference>
<dbReference type="GeneID" id="82189012"/>
<dbReference type="SUPFAM" id="SSF49899">
    <property type="entry name" value="Concanavalin A-like lectins/glucanases"/>
    <property type="match status" value="1"/>
</dbReference>
<keyword evidence="5" id="KW-1185">Reference proteome</keyword>
<evidence type="ECO:0000256" key="1">
    <source>
        <dbReference type="ARBA" id="ARBA00006865"/>
    </source>
</evidence>
<dbReference type="Pfam" id="PF00722">
    <property type="entry name" value="Glyco_hydro_16"/>
    <property type="match status" value="1"/>
</dbReference>
<accession>A0A1C7H6L9</accession>
<dbReference type="GO" id="GO:0005975">
    <property type="term" value="P:carbohydrate metabolic process"/>
    <property type="evidence" value="ECO:0007669"/>
    <property type="project" value="InterPro"/>
</dbReference>
<evidence type="ECO:0000313" key="4">
    <source>
        <dbReference type="EMBL" id="ANU59197.1"/>
    </source>
</evidence>
<sequence>MKKVALVLFLSVCFAQQSCSSDSIGTEPEENPQDILFFKDDFNFFDEKVWTKETHEPGWTNQELQAYDAAHVSVGKDGNKSVLILTAERKGNKIYSGRVNSKGKKSFKYRKIKASIKLPQTNGGLWPAFWLMGDNDKEWPACGEIDIMEMGEQSGMAAGDSEKQVNTAIHYGPSVAAHEQQYYKANVANSLQDGNYHTYSLDWDENSLTISVDNVKFHTFDISSNTYFHDNFYILFNLAVGGAFTGITDINKLTGLKDGEKVKMYIDWVKIL</sequence>
<dbReference type="KEGG" id="bcae:A4V03_17895"/>